<comment type="similarity">
    <text evidence="6 7">Belongs to the ferrochelatase family.</text>
</comment>
<dbReference type="CDD" id="cd03411">
    <property type="entry name" value="Ferrochelatase_N"/>
    <property type="match status" value="1"/>
</dbReference>
<accession>A0A2Z4FKR2</accession>
<dbReference type="PANTHER" id="PTHR11108">
    <property type="entry name" value="FERROCHELATASE"/>
    <property type="match status" value="1"/>
</dbReference>
<dbReference type="Gene3D" id="3.40.50.1400">
    <property type="match status" value="2"/>
</dbReference>
<dbReference type="Proteomes" id="UP000249799">
    <property type="component" value="Chromosome"/>
</dbReference>
<dbReference type="GO" id="GO:0006783">
    <property type="term" value="P:heme biosynthetic process"/>
    <property type="evidence" value="ECO:0007669"/>
    <property type="project" value="UniProtKB-UniRule"/>
</dbReference>
<dbReference type="GO" id="GO:0004325">
    <property type="term" value="F:ferrochelatase activity"/>
    <property type="evidence" value="ECO:0007669"/>
    <property type="project" value="UniProtKB-UniRule"/>
</dbReference>
<organism evidence="8 9">
    <name type="scientific">Bradymonas sediminis</name>
    <dbReference type="NCBI Taxonomy" id="1548548"/>
    <lineage>
        <taxon>Bacteria</taxon>
        <taxon>Deltaproteobacteria</taxon>
        <taxon>Bradymonadales</taxon>
        <taxon>Bradymonadaceae</taxon>
        <taxon>Bradymonas</taxon>
    </lineage>
</organism>
<evidence type="ECO:0000313" key="8">
    <source>
        <dbReference type="EMBL" id="AWV89571.1"/>
    </source>
</evidence>
<dbReference type="OrthoDB" id="9809741at2"/>
<dbReference type="EMBL" id="CP030032">
    <property type="protein sequence ID" value="AWV89571.1"/>
    <property type="molecule type" value="Genomic_DNA"/>
</dbReference>
<keyword evidence="2 6" id="KW-0350">Heme biosynthesis</keyword>
<evidence type="ECO:0000256" key="6">
    <source>
        <dbReference type="HAMAP-Rule" id="MF_00323"/>
    </source>
</evidence>
<evidence type="ECO:0000256" key="3">
    <source>
        <dbReference type="ARBA" id="ARBA00023239"/>
    </source>
</evidence>
<comment type="catalytic activity">
    <reaction evidence="5">
        <text>Fe-coproporphyrin III + 2 H(+) = coproporphyrin III + Fe(2+)</text>
        <dbReference type="Rhea" id="RHEA:49572"/>
        <dbReference type="ChEBI" id="CHEBI:15378"/>
        <dbReference type="ChEBI" id="CHEBI:29033"/>
        <dbReference type="ChEBI" id="CHEBI:68438"/>
        <dbReference type="ChEBI" id="CHEBI:131725"/>
        <dbReference type="EC" id="4.99.1.9"/>
    </reaction>
    <physiologicalReaction direction="right-to-left" evidence="5">
        <dbReference type="Rhea" id="RHEA:49574"/>
    </physiologicalReaction>
</comment>
<dbReference type="RefSeq" id="WP_111334329.1">
    <property type="nucleotide sequence ID" value="NZ_CP030032.1"/>
</dbReference>
<dbReference type="EC" id="4.98.1.1" evidence="6"/>
<dbReference type="InterPro" id="IPR033644">
    <property type="entry name" value="Ferrochelatase_C"/>
</dbReference>
<evidence type="ECO:0000256" key="7">
    <source>
        <dbReference type="RuleBase" id="RU004185"/>
    </source>
</evidence>
<reference evidence="8 9" key="1">
    <citation type="submission" date="2018-06" db="EMBL/GenBank/DDBJ databases">
        <title>Lujinxingia sediminis gen. nov. sp. nov., a new facultative anaerobic member of the class Deltaproteobacteria, and proposal of Lujinxingaceae fam. nov.</title>
        <authorList>
            <person name="Guo L.-Y."/>
            <person name="Li C.-M."/>
            <person name="Wang S."/>
            <person name="Du Z.-J."/>
        </authorList>
    </citation>
    <scope>NUCLEOTIDE SEQUENCE [LARGE SCALE GENOMIC DNA]</scope>
    <source>
        <strain evidence="8 9">FA350</strain>
    </source>
</reference>
<feature type="binding site" evidence="6">
    <location>
        <position position="201"/>
    </location>
    <ligand>
        <name>Fe(2+)</name>
        <dbReference type="ChEBI" id="CHEBI:29033"/>
    </ligand>
</feature>
<dbReference type="SUPFAM" id="SSF53800">
    <property type="entry name" value="Chelatase"/>
    <property type="match status" value="1"/>
</dbReference>
<comment type="function">
    <text evidence="6">Catalyzes the ferrous insertion into protoporphyrin IX.</text>
</comment>
<name>A0A2Z4FKR2_9DELT</name>
<keyword evidence="6" id="KW-0479">Metal-binding</keyword>
<protein>
    <recommendedName>
        <fullName evidence="6">Ferrochelatase</fullName>
        <ecNumber evidence="6">4.98.1.1</ecNumber>
    </recommendedName>
    <alternativeName>
        <fullName evidence="6">Heme synthase</fullName>
    </alternativeName>
    <alternativeName>
        <fullName evidence="6">Protoheme ferro-lyase</fullName>
    </alternativeName>
</protein>
<dbReference type="KEGG" id="bsed:DN745_09575"/>
<comment type="subcellular location">
    <subcellularLocation>
        <location evidence="6">Cytoplasm</location>
    </subcellularLocation>
</comment>
<keyword evidence="9" id="KW-1185">Reference proteome</keyword>
<evidence type="ECO:0000256" key="2">
    <source>
        <dbReference type="ARBA" id="ARBA00023133"/>
    </source>
</evidence>
<evidence type="ECO:0000313" key="9">
    <source>
        <dbReference type="Proteomes" id="UP000249799"/>
    </source>
</evidence>
<keyword evidence="1 6" id="KW-0408">Iron</keyword>
<evidence type="ECO:0000256" key="4">
    <source>
        <dbReference type="ARBA" id="ARBA00023244"/>
    </source>
</evidence>
<evidence type="ECO:0000256" key="1">
    <source>
        <dbReference type="ARBA" id="ARBA00023004"/>
    </source>
</evidence>
<keyword evidence="6" id="KW-0963">Cytoplasm</keyword>
<dbReference type="GO" id="GO:0046872">
    <property type="term" value="F:metal ion binding"/>
    <property type="evidence" value="ECO:0007669"/>
    <property type="project" value="UniProtKB-KW"/>
</dbReference>
<dbReference type="NCBIfam" id="TIGR00109">
    <property type="entry name" value="hemH"/>
    <property type="match status" value="1"/>
</dbReference>
<gene>
    <name evidence="6" type="primary">hemH</name>
    <name evidence="8" type="ORF">DN745_09575</name>
</gene>
<comment type="catalytic activity">
    <reaction evidence="6">
        <text>heme b + 2 H(+) = protoporphyrin IX + Fe(2+)</text>
        <dbReference type="Rhea" id="RHEA:22584"/>
        <dbReference type="ChEBI" id="CHEBI:15378"/>
        <dbReference type="ChEBI" id="CHEBI:29033"/>
        <dbReference type="ChEBI" id="CHEBI:57306"/>
        <dbReference type="ChEBI" id="CHEBI:60344"/>
        <dbReference type="EC" id="4.98.1.1"/>
    </reaction>
</comment>
<keyword evidence="4 6" id="KW-0627">Porphyrin biosynthesis</keyword>
<dbReference type="InterPro" id="IPR033659">
    <property type="entry name" value="Ferrochelatase_N"/>
</dbReference>
<feature type="binding site" evidence="6">
    <location>
        <position position="304"/>
    </location>
    <ligand>
        <name>Fe(2+)</name>
        <dbReference type="ChEBI" id="CHEBI:29033"/>
    </ligand>
</feature>
<dbReference type="InterPro" id="IPR001015">
    <property type="entry name" value="Ferrochelatase"/>
</dbReference>
<comment type="pathway">
    <text evidence="6">Porphyrin-containing compound metabolism; protoheme biosynthesis; protoheme from protoporphyrin-IX: step 1/1.</text>
</comment>
<evidence type="ECO:0000256" key="5">
    <source>
        <dbReference type="ARBA" id="ARBA00024536"/>
    </source>
</evidence>
<keyword evidence="3 6" id="KW-0456">Lyase</keyword>
<dbReference type="HAMAP" id="MF_00323">
    <property type="entry name" value="Ferrochelatase"/>
    <property type="match status" value="1"/>
</dbReference>
<dbReference type="PANTHER" id="PTHR11108:SF1">
    <property type="entry name" value="FERROCHELATASE, MITOCHONDRIAL"/>
    <property type="match status" value="1"/>
</dbReference>
<dbReference type="AlphaFoldDB" id="A0A2Z4FKR2"/>
<dbReference type="UniPathway" id="UPA00252">
    <property type="reaction ID" value="UER00325"/>
</dbReference>
<dbReference type="GO" id="GO:0005737">
    <property type="term" value="C:cytoplasm"/>
    <property type="evidence" value="ECO:0007669"/>
    <property type="project" value="UniProtKB-SubCell"/>
</dbReference>
<dbReference type="CDD" id="cd00419">
    <property type="entry name" value="Ferrochelatase_C"/>
    <property type="match status" value="1"/>
</dbReference>
<dbReference type="Pfam" id="PF00762">
    <property type="entry name" value="Ferrochelatase"/>
    <property type="match status" value="1"/>
</dbReference>
<proteinExistence type="inferred from homology"/>
<sequence>MTRNASPRKQGVLLINLGSPDSTDVGDVRRYLHEFLTDPRVLDNPAPIRHAVVNLAILPTRPKESAHAYEQIWTDEGSPLIIITEKVATLLRERIGANFDQDLPVVVGMRYQNPSTRSALQKLAGLGVEDLFVVPLYPHYAMSSYETAVAKVKDEARDLGLDMSLTFQPPFFDDPDYIEAMVEVAKPYLEEDYDKILFSYHGIPERHLRKSDASGCHCLQSEDCCQKASPAHATCYRRQVHATTWAFTEKAGIPPEKWDLAFQSRLGRDPWLMPYTDKAIEDYPGEGVKKLVVISPAFVSDCLETIEELGMRGKEDFLAAGGEDYRLVPCLNEHPRWIDTLEKFVKTFVDGGFHDARPTVPVART</sequence>